<dbReference type="InterPro" id="IPR032526">
    <property type="entry name" value="DUF4960"/>
</dbReference>
<evidence type="ECO:0000313" key="2">
    <source>
        <dbReference type="EMBL" id="MBO8474570.1"/>
    </source>
</evidence>
<proteinExistence type="predicted"/>
<dbReference type="EMBL" id="JADIMD010000068">
    <property type="protein sequence ID" value="MBO8474570.1"/>
    <property type="molecule type" value="Genomic_DNA"/>
</dbReference>
<evidence type="ECO:0000313" key="3">
    <source>
        <dbReference type="Proteomes" id="UP000823757"/>
    </source>
</evidence>
<dbReference type="AlphaFoldDB" id="A0A9D9ILL6"/>
<sequence>NFLLTRFGTYYAAYLGATKDNNIPNNCWGKSEEIGEITTSPWSFFIQGNESHPLYAGIETDTDAGSGNPIVYTCDTGYMITNSTAQWHIGSDWGGYADLPTWRAGTGATDLGYGGDGAVVVWEFPAADGHGGILCIGSGCYDWYAHGVDISADRYHDNVKLLTSNAFNYLSE</sequence>
<accession>A0A9D9ILL6</accession>
<comment type="caution">
    <text evidence="2">The sequence shown here is derived from an EMBL/GenBank/DDBJ whole genome shotgun (WGS) entry which is preliminary data.</text>
</comment>
<protein>
    <submittedName>
        <fullName evidence="2">DUF4960 domain-containing protein</fullName>
    </submittedName>
</protein>
<organism evidence="2 3">
    <name type="scientific">Candidatus Cryptobacteroides faecigallinarum</name>
    <dbReference type="NCBI Taxonomy" id="2840763"/>
    <lineage>
        <taxon>Bacteria</taxon>
        <taxon>Pseudomonadati</taxon>
        <taxon>Bacteroidota</taxon>
        <taxon>Bacteroidia</taxon>
        <taxon>Bacteroidales</taxon>
        <taxon>Candidatus Cryptobacteroides</taxon>
    </lineage>
</organism>
<dbReference type="Proteomes" id="UP000823757">
    <property type="component" value="Unassembled WGS sequence"/>
</dbReference>
<evidence type="ECO:0000259" key="1">
    <source>
        <dbReference type="Pfam" id="PF16324"/>
    </source>
</evidence>
<feature type="non-terminal residue" evidence="2">
    <location>
        <position position="1"/>
    </location>
</feature>
<name>A0A9D9ILL6_9BACT</name>
<dbReference type="Pfam" id="PF16324">
    <property type="entry name" value="DUF4960"/>
    <property type="match status" value="1"/>
</dbReference>
<reference evidence="2" key="2">
    <citation type="journal article" date="2021" name="PeerJ">
        <title>Extensive microbial diversity within the chicken gut microbiome revealed by metagenomics and culture.</title>
        <authorList>
            <person name="Gilroy R."/>
            <person name="Ravi A."/>
            <person name="Getino M."/>
            <person name="Pursley I."/>
            <person name="Horton D.L."/>
            <person name="Alikhan N.F."/>
            <person name="Baker D."/>
            <person name="Gharbi K."/>
            <person name="Hall N."/>
            <person name="Watson M."/>
            <person name="Adriaenssens E.M."/>
            <person name="Foster-Nyarko E."/>
            <person name="Jarju S."/>
            <person name="Secka A."/>
            <person name="Antonio M."/>
            <person name="Oren A."/>
            <person name="Chaudhuri R.R."/>
            <person name="La Ragione R."/>
            <person name="Hildebrand F."/>
            <person name="Pallen M.J."/>
        </authorList>
    </citation>
    <scope>NUCLEOTIDE SEQUENCE</scope>
    <source>
        <strain evidence="2">B1-13419</strain>
    </source>
</reference>
<gene>
    <name evidence="2" type="ORF">IAB91_04695</name>
</gene>
<reference evidence="2" key="1">
    <citation type="submission" date="2020-10" db="EMBL/GenBank/DDBJ databases">
        <authorList>
            <person name="Gilroy R."/>
        </authorList>
    </citation>
    <scope>NUCLEOTIDE SEQUENCE</scope>
    <source>
        <strain evidence="2">B1-13419</strain>
    </source>
</reference>
<feature type="domain" description="DUF4960" evidence="1">
    <location>
        <begin position="1"/>
        <end position="170"/>
    </location>
</feature>